<protein>
    <submittedName>
        <fullName evidence="1">Uncharacterized protein</fullName>
    </submittedName>
</protein>
<dbReference type="Proteomes" id="UP000035287">
    <property type="component" value="Chromosome"/>
</dbReference>
<reference evidence="1 2" key="1">
    <citation type="submission" date="2015-06" db="EMBL/GenBank/DDBJ databases">
        <authorList>
            <person name="Zeng Y."/>
            <person name="Huang Y."/>
        </authorList>
    </citation>
    <scope>NUCLEOTIDE SEQUENCE [LARGE SCALE GENOMIC DNA]</scope>
    <source>
        <strain evidence="1 2">PQ-2</strain>
    </source>
</reference>
<dbReference type="RefSeq" id="WP_047821811.1">
    <property type="nucleotide sequence ID" value="NZ_CP011770.1"/>
</dbReference>
<name>A0A0G3XHY7_9SPHN</name>
<gene>
    <name evidence="1" type="ORF">AB433_13895</name>
</gene>
<dbReference type="STRING" id="1348774.AB433_13895"/>
<sequence length="84" mass="9271">MIDKTDPSQRDRQRDPAFAKFMAIQLIRVSGVALFIFGVLAASGKAPWPDGLPAEWAWALALIGAGDAFFMPTFLARMWSTNNK</sequence>
<dbReference type="AlphaFoldDB" id="A0A0G3XHY7"/>
<evidence type="ECO:0000313" key="1">
    <source>
        <dbReference type="EMBL" id="AKM10812.1"/>
    </source>
</evidence>
<evidence type="ECO:0000313" key="2">
    <source>
        <dbReference type="Proteomes" id="UP000035287"/>
    </source>
</evidence>
<dbReference type="OrthoDB" id="7433297at2"/>
<accession>A0A0G3XHY7</accession>
<proteinExistence type="predicted"/>
<dbReference type="PATRIC" id="fig|1348774.3.peg.2922"/>
<organism evidence="1 2">
    <name type="scientific">Croceicoccus naphthovorans</name>
    <dbReference type="NCBI Taxonomy" id="1348774"/>
    <lineage>
        <taxon>Bacteria</taxon>
        <taxon>Pseudomonadati</taxon>
        <taxon>Pseudomonadota</taxon>
        <taxon>Alphaproteobacteria</taxon>
        <taxon>Sphingomonadales</taxon>
        <taxon>Erythrobacteraceae</taxon>
        <taxon>Croceicoccus</taxon>
    </lineage>
</organism>
<dbReference type="EMBL" id="CP011770">
    <property type="protein sequence ID" value="AKM10812.1"/>
    <property type="molecule type" value="Genomic_DNA"/>
</dbReference>
<keyword evidence="2" id="KW-1185">Reference proteome</keyword>
<dbReference type="KEGG" id="cna:AB433_13895"/>